<evidence type="ECO:0000313" key="2">
    <source>
        <dbReference type="EMBL" id="KAJ1521660.1"/>
    </source>
</evidence>
<evidence type="ECO:0000256" key="1">
    <source>
        <dbReference type="SAM" id="MobiDB-lite"/>
    </source>
</evidence>
<organism evidence="2 3">
    <name type="scientific">Megalurothrips usitatus</name>
    <name type="common">bean blossom thrips</name>
    <dbReference type="NCBI Taxonomy" id="439358"/>
    <lineage>
        <taxon>Eukaryota</taxon>
        <taxon>Metazoa</taxon>
        <taxon>Ecdysozoa</taxon>
        <taxon>Arthropoda</taxon>
        <taxon>Hexapoda</taxon>
        <taxon>Insecta</taxon>
        <taxon>Pterygota</taxon>
        <taxon>Neoptera</taxon>
        <taxon>Paraneoptera</taxon>
        <taxon>Thysanoptera</taxon>
        <taxon>Terebrantia</taxon>
        <taxon>Thripoidea</taxon>
        <taxon>Thripidae</taxon>
        <taxon>Megalurothrips</taxon>
    </lineage>
</organism>
<dbReference type="AlphaFoldDB" id="A0AAV7X9B2"/>
<sequence length="99" mass="10936">MREETEDVEVDVGSGRREVSETSDGLLIRVPADEDGDEDGDGVGACAAMRFGGVLGEEASPSTTTPPPRRCTLKGCWRCCQRRGYNWGLCLWSRCHCYY</sequence>
<feature type="compositionally biased region" description="Acidic residues" evidence="1">
    <location>
        <begin position="1"/>
        <end position="10"/>
    </location>
</feature>
<dbReference type="EMBL" id="JAPTSV010000013">
    <property type="protein sequence ID" value="KAJ1521660.1"/>
    <property type="molecule type" value="Genomic_DNA"/>
</dbReference>
<feature type="region of interest" description="Disordered" evidence="1">
    <location>
        <begin position="1"/>
        <end position="40"/>
    </location>
</feature>
<name>A0AAV7X9B2_9NEOP</name>
<comment type="caution">
    <text evidence="2">The sequence shown here is derived from an EMBL/GenBank/DDBJ whole genome shotgun (WGS) entry which is preliminary data.</text>
</comment>
<evidence type="ECO:0000313" key="3">
    <source>
        <dbReference type="Proteomes" id="UP001075354"/>
    </source>
</evidence>
<protein>
    <submittedName>
        <fullName evidence="2">Uncharacterized protein</fullName>
    </submittedName>
</protein>
<keyword evidence="3" id="KW-1185">Reference proteome</keyword>
<reference evidence="2" key="1">
    <citation type="submission" date="2022-12" db="EMBL/GenBank/DDBJ databases">
        <title>Chromosome-level genome assembly of the bean flower thrips Megalurothrips usitatus.</title>
        <authorList>
            <person name="Ma L."/>
            <person name="Liu Q."/>
            <person name="Li H."/>
            <person name="Cai W."/>
        </authorList>
    </citation>
    <scope>NUCLEOTIDE SEQUENCE</scope>
    <source>
        <strain evidence="2">Cailab_2022a</strain>
    </source>
</reference>
<accession>A0AAV7X9B2</accession>
<proteinExistence type="predicted"/>
<dbReference type="Proteomes" id="UP001075354">
    <property type="component" value="Chromosome 13"/>
</dbReference>
<gene>
    <name evidence="2" type="ORF">ONE63_003306</name>
</gene>